<keyword evidence="7" id="KW-0808">Transferase</keyword>
<dbReference type="CDD" id="cd07842">
    <property type="entry name" value="STKc_CDK8_like"/>
    <property type="match status" value="1"/>
</dbReference>
<dbReference type="EMBL" id="WTPW01000036">
    <property type="protein sequence ID" value="KAF0556068.1"/>
    <property type="molecule type" value="Genomic_DNA"/>
</dbReference>
<name>A0A8H4B3C1_GIGMA</name>
<dbReference type="Gene3D" id="3.30.200.20">
    <property type="entry name" value="Phosphorylase Kinase, domain 1"/>
    <property type="match status" value="1"/>
</dbReference>
<comment type="catalytic activity">
    <reaction evidence="14">
        <text>L-threonyl-[protein] + ATP = O-phospho-L-threonyl-[protein] + ADP + H(+)</text>
        <dbReference type="Rhea" id="RHEA:46608"/>
        <dbReference type="Rhea" id="RHEA-COMP:11060"/>
        <dbReference type="Rhea" id="RHEA-COMP:11605"/>
        <dbReference type="ChEBI" id="CHEBI:15378"/>
        <dbReference type="ChEBI" id="CHEBI:30013"/>
        <dbReference type="ChEBI" id="CHEBI:30616"/>
        <dbReference type="ChEBI" id="CHEBI:61977"/>
        <dbReference type="ChEBI" id="CHEBI:456216"/>
        <dbReference type="EC" id="2.7.11.22"/>
    </reaction>
</comment>
<dbReference type="FunFam" id="1.10.510.10:FF:000408">
    <property type="entry name" value="Serine/threonine-protein kinase SSN3"/>
    <property type="match status" value="1"/>
</dbReference>
<gene>
    <name evidence="19" type="ORF">F8M41_016273</name>
</gene>
<sequence length="422" mass="47999">MLQEFRAKREAQRVRVEDKYEILGFISSGTYGRVYKAQAKQKNKGSNDEKPLMYAIKKFKPDKEGDVTTYTGISQSACREISLCRELSHVNIIALQEVLLEDNSIHMVFEFAEHDFLQIIHHHSQHNQHDRSSSIPEFTIKSFLWQLLNGVAYLHANWVLHRDLKPANILVTADGVVKIGDLGLARIYQLPLQPLFNGDKVVVTIWYRAPELLLGSKHYTKAIDIWAVGCIFAELLTLRPIFKGEEAKMDNKKSVPFQKNQLTKIFEVLGKPTKDQWAGIEKQPEYSQLASFRSYPNKLREFYQHYCSSKSEQGYALLSRMLEYDPISRITAEEALKHPYFEEDPIPSMDSFDGQPFQYPSRSVKHDDNDMKAPPAAANASTTTQGAGASQGGVGAGRKHAHSGKDEGRNNKRTFSKKIKHK</sequence>
<dbReference type="Proteomes" id="UP000439903">
    <property type="component" value="Unassembled WGS sequence"/>
</dbReference>
<dbReference type="OrthoDB" id="6284126at2759"/>
<dbReference type="GO" id="GO:0016592">
    <property type="term" value="C:mediator complex"/>
    <property type="evidence" value="ECO:0007669"/>
    <property type="project" value="TreeGrafter"/>
</dbReference>
<dbReference type="AlphaFoldDB" id="A0A8H4B3C1"/>
<keyword evidence="5" id="KW-0678">Repressor</keyword>
<comment type="catalytic activity">
    <reaction evidence="16">
        <text>[DNA-directed RNA polymerase] + ATP = phospho-[DNA-directed RNA polymerase] + ADP + H(+)</text>
        <dbReference type="Rhea" id="RHEA:10216"/>
        <dbReference type="Rhea" id="RHEA-COMP:11321"/>
        <dbReference type="Rhea" id="RHEA-COMP:11322"/>
        <dbReference type="ChEBI" id="CHEBI:15378"/>
        <dbReference type="ChEBI" id="CHEBI:30616"/>
        <dbReference type="ChEBI" id="CHEBI:43176"/>
        <dbReference type="ChEBI" id="CHEBI:68546"/>
        <dbReference type="ChEBI" id="CHEBI:456216"/>
        <dbReference type="EC" id="2.7.11.23"/>
    </reaction>
</comment>
<keyword evidence="20" id="KW-1185">Reference proteome</keyword>
<feature type="compositionally biased region" description="Low complexity" evidence="17">
    <location>
        <begin position="373"/>
        <end position="388"/>
    </location>
</feature>
<dbReference type="EC" id="2.7.11.23" evidence="3"/>
<dbReference type="GO" id="GO:0005524">
    <property type="term" value="F:ATP binding"/>
    <property type="evidence" value="ECO:0007669"/>
    <property type="project" value="UniProtKB-KW"/>
</dbReference>
<feature type="compositionally biased region" description="Basic residues" evidence="17">
    <location>
        <begin position="411"/>
        <end position="422"/>
    </location>
</feature>
<evidence type="ECO:0000256" key="14">
    <source>
        <dbReference type="ARBA" id="ARBA00047811"/>
    </source>
</evidence>
<evidence type="ECO:0000256" key="4">
    <source>
        <dbReference type="ARBA" id="ARBA00012425"/>
    </source>
</evidence>
<feature type="domain" description="Protein kinase" evidence="18">
    <location>
        <begin position="20"/>
        <end position="341"/>
    </location>
</feature>
<comment type="subcellular location">
    <subcellularLocation>
        <location evidence="1">Nucleus</location>
    </subcellularLocation>
</comment>
<dbReference type="InterPro" id="IPR011009">
    <property type="entry name" value="Kinase-like_dom_sf"/>
</dbReference>
<evidence type="ECO:0000256" key="8">
    <source>
        <dbReference type="ARBA" id="ARBA00022723"/>
    </source>
</evidence>
<dbReference type="PANTHER" id="PTHR24056">
    <property type="entry name" value="CELL DIVISION PROTEIN KINASE"/>
    <property type="match status" value="1"/>
</dbReference>
<dbReference type="Pfam" id="PF00069">
    <property type="entry name" value="Pkinase"/>
    <property type="match status" value="1"/>
</dbReference>
<dbReference type="PROSITE" id="PS00108">
    <property type="entry name" value="PROTEIN_KINASE_ST"/>
    <property type="match status" value="1"/>
</dbReference>
<reference evidence="19 20" key="1">
    <citation type="journal article" date="2019" name="Environ. Microbiol.">
        <title>At the nexus of three kingdoms: the genome of the mycorrhizal fungus Gigaspora margarita provides insights into plant, endobacterial and fungal interactions.</title>
        <authorList>
            <person name="Venice F."/>
            <person name="Ghignone S."/>
            <person name="Salvioli di Fossalunga A."/>
            <person name="Amselem J."/>
            <person name="Novero M."/>
            <person name="Xianan X."/>
            <person name="Sedzielewska Toro K."/>
            <person name="Morin E."/>
            <person name="Lipzen A."/>
            <person name="Grigoriev I.V."/>
            <person name="Henrissat B."/>
            <person name="Martin F.M."/>
            <person name="Bonfante P."/>
        </authorList>
    </citation>
    <scope>NUCLEOTIDE SEQUENCE [LARGE SCALE GENOMIC DNA]</scope>
    <source>
        <strain evidence="19 20">BEG34</strain>
    </source>
</reference>
<evidence type="ECO:0000256" key="16">
    <source>
        <dbReference type="ARBA" id="ARBA00049280"/>
    </source>
</evidence>
<dbReference type="InterPro" id="IPR050108">
    <property type="entry name" value="CDK"/>
</dbReference>
<evidence type="ECO:0000256" key="2">
    <source>
        <dbReference type="ARBA" id="ARBA00006485"/>
    </source>
</evidence>
<dbReference type="InterPro" id="IPR000719">
    <property type="entry name" value="Prot_kinase_dom"/>
</dbReference>
<evidence type="ECO:0000313" key="19">
    <source>
        <dbReference type="EMBL" id="KAF0556068.1"/>
    </source>
</evidence>
<keyword evidence="12" id="KW-0539">Nucleus</keyword>
<evidence type="ECO:0000256" key="7">
    <source>
        <dbReference type="ARBA" id="ARBA00022679"/>
    </source>
</evidence>
<dbReference type="SUPFAM" id="SSF56112">
    <property type="entry name" value="Protein kinase-like (PK-like)"/>
    <property type="match status" value="1"/>
</dbReference>
<organism evidence="19 20">
    <name type="scientific">Gigaspora margarita</name>
    <dbReference type="NCBI Taxonomy" id="4874"/>
    <lineage>
        <taxon>Eukaryota</taxon>
        <taxon>Fungi</taxon>
        <taxon>Fungi incertae sedis</taxon>
        <taxon>Mucoromycota</taxon>
        <taxon>Glomeromycotina</taxon>
        <taxon>Glomeromycetes</taxon>
        <taxon>Diversisporales</taxon>
        <taxon>Gigasporaceae</taxon>
        <taxon>Gigaspora</taxon>
    </lineage>
</organism>
<dbReference type="Gene3D" id="1.10.510.10">
    <property type="entry name" value="Transferase(Phosphotransferase) domain 1"/>
    <property type="match status" value="1"/>
</dbReference>
<comment type="catalytic activity">
    <reaction evidence="15">
        <text>L-seryl-[protein] + ATP = O-phospho-L-seryl-[protein] + ADP + H(+)</text>
        <dbReference type="Rhea" id="RHEA:17989"/>
        <dbReference type="Rhea" id="RHEA-COMP:9863"/>
        <dbReference type="Rhea" id="RHEA-COMP:11604"/>
        <dbReference type="ChEBI" id="CHEBI:15378"/>
        <dbReference type="ChEBI" id="CHEBI:29999"/>
        <dbReference type="ChEBI" id="CHEBI:30616"/>
        <dbReference type="ChEBI" id="CHEBI:83421"/>
        <dbReference type="ChEBI" id="CHEBI:456216"/>
        <dbReference type="EC" id="2.7.11.22"/>
    </reaction>
</comment>
<keyword evidence="6" id="KW-0723">Serine/threonine-protein kinase</keyword>
<dbReference type="InterPro" id="IPR008271">
    <property type="entry name" value="Ser/Thr_kinase_AS"/>
</dbReference>
<evidence type="ECO:0000256" key="17">
    <source>
        <dbReference type="SAM" id="MobiDB-lite"/>
    </source>
</evidence>
<dbReference type="GO" id="GO:0008353">
    <property type="term" value="F:RNA polymerase II CTD heptapeptide repeat kinase activity"/>
    <property type="evidence" value="ECO:0007669"/>
    <property type="project" value="UniProtKB-EC"/>
</dbReference>
<dbReference type="SMART" id="SM00220">
    <property type="entry name" value="S_TKc"/>
    <property type="match status" value="1"/>
</dbReference>
<keyword evidence="11" id="KW-0067">ATP-binding</keyword>
<evidence type="ECO:0000313" key="20">
    <source>
        <dbReference type="Proteomes" id="UP000439903"/>
    </source>
</evidence>
<evidence type="ECO:0000256" key="9">
    <source>
        <dbReference type="ARBA" id="ARBA00022741"/>
    </source>
</evidence>
<proteinExistence type="inferred from homology"/>
<evidence type="ECO:0000256" key="10">
    <source>
        <dbReference type="ARBA" id="ARBA00022777"/>
    </source>
</evidence>
<evidence type="ECO:0000256" key="5">
    <source>
        <dbReference type="ARBA" id="ARBA00022491"/>
    </source>
</evidence>
<evidence type="ECO:0000256" key="15">
    <source>
        <dbReference type="ARBA" id="ARBA00048367"/>
    </source>
</evidence>
<keyword evidence="9" id="KW-0547">Nucleotide-binding</keyword>
<evidence type="ECO:0000259" key="18">
    <source>
        <dbReference type="PROSITE" id="PS50011"/>
    </source>
</evidence>
<dbReference type="GO" id="GO:0046872">
    <property type="term" value="F:metal ion binding"/>
    <property type="evidence" value="ECO:0007669"/>
    <property type="project" value="UniProtKB-KW"/>
</dbReference>
<evidence type="ECO:0000256" key="11">
    <source>
        <dbReference type="ARBA" id="ARBA00022840"/>
    </source>
</evidence>
<dbReference type="PROSITE" id="PS50011">
    <property type="entry name" value="PROTEIN_KINASE_DOM"/>
    <property type="match status" value="1"/>
</dbReference>
<dbReference type="GO" id="GO:0004693">
    <property type="term" value="F:cyclin-dependent protein serine/threonine kinase activity"/>
    <property type="evidence" value="ECO:0007669"/>
    <property type="project" value="UniProtKB-EC"/>
</dbReference>
<evidence type="ECO:0000256" key="1">
    <source>
        <dbReference type="ARBA" id="ARBA00004123"/>
    </source>
</evidence>
<protein>
    <recommendedName>
        <fullName evidence="13">Cyclin-dependent kinase 8</fullName>
        <ecNumber evidence="4">2.7.11.22</ecNumber>
        <ecNumber evidence="3">2.7.11.23</ecNumber>
    </recommendedName>
</protein>
<comment type="caution">
    <text evidence="19">The sequence shown here is derived from an EMBL/GenBank/DDBJ whole genome shotgun (WGS) entry which is preliminary data.</text>
</comment>
<keyword evidence="8" id="KW-0479">Metal-binding</keyword>
<comment type="similarity">
    <text evidence="2">Belongs to the protein kinase superfamily. CMGC Ser/Thr protein kinase family. CDC2/CDKX subfamily.</text>
</comment>
<evidence type="ECO:0000256" key="6">
    <source>
        <dbReference type="ARBA" id="ARBA00022527"/>
    </source>
</evidence>
<evidence type="ECO:0000256" key="3">
    <source>
        <dbReference type="ARBA" id="ARBA00012409"/>
    </source>
</evidence>
<evidence type="ECO:0000256" key="12">
    <source>
        <dbReference type="ARBA" id="ARBA00023242"/>
    </source>
</evidence>
<keyword evidence="10 19" id="KW-0418">Kinase</keyword>
<evidence type="ECO:0000256" key="13">
    <source>
        <dbReference type="ARBA" id="ARBA00041823"/>
    </source>
</evidence>
<accession>A0A8H4B3C1</accession>
<dbReference type="EC" id="2.7.11.22" evidence="4"/>
<feature type="region of interest" description="Disordered" evidence="17">
    <location>
        <begin position="346"/>
        <end position="422"/>
    </location>
</feature>
<dbReference type="PANTHER" id="PTHR24056:SF495">
    <property type="entry name" value="CYCLIN-DEPENDENT KINASE 8-RELATED"/>
    <property type="match status" value="1"/>
</dbReference>